<keyword evidence="3" id="KW-1185">Reference proteome</keyword>
<reference evidence="2" key="1">
    <citation type="journal article" date="2023" name="GigaByte">
        <title>Genome assembly of the bearded iris, Iris pallida Lam.</title>
        <authorList>
            <person name="Bruccoleri R.E."/>
            <person name="Oakeley E.J."/>
            <person name="Faust A.M.E."/>
            <person name="Altorfer M."/>
            <person name="Dessus-Babus S."/>
            <person name="Burckhardt D."/>
            <person name="Oertli M."/>
            <person name="Naumann U."/>
            <person name="Petersen F."/>
            <person name="Wong J."/>
        </authorList>
    </citation>
    <scope>NUCLEOTIDE SEQUENCE</scope>
    <source>
        <strain evidence="2">GSM-AAB239-AS_SAM_17_03QT</strain>
    </source>
</reference>
<gene>
    <name evidence="2" type="ORF">M6B38_142620</name>
</gene>
<evidence type="ECO:0000313" key="3">
    <source>
        <dbReference type="Proteomes" id="UP001140949"/>
    </source>
</evidence>
<feature type="compositionally biased region" description="Low complexity" evidence="1">
    <location>
        <begin position="57"/>
        <end position="75"/>
    </location>
</feature>
<dbReference type="EMBL" id="JANAVB010030220">
    <property type="protein sequence ID" value="KAJ6813672.1"/>
    <property type="molecule type" value="Genomic_DNA"/>
</dbReference>
<feature type="region of interest" description="Disordered" evidence="1">
    <location>
        <begin position="33"/>
        <end position="118"/>
    </location>
</feature>
<proteinExistence type="predicted"/>
<evidence type="ECO:0000313" key="2">
    <source>
        <dbReference type="EMBL" id="KAJ6813672.1"/>
    </source>
</evidence>
<protein>
    <submittedName>
        <fullName evidence="2">DNA-directed RNA polymerase II subunit RPB1-like</fullName>
    </submittedName>
</protein>
<comment type="caution">
    <text evidence="2">The sequence shown here is derived from an EMBL/GenBank/DDBJ whole genome shotgun (WGS) entry which is preliminary data.</text>
</comment>
<evidence type="ECO:0000256" key="1">
    <source>
        <dbReference type="SAM" id="MobiDB-lite"/>
    </source>
</evidence>
<sequence length="218" mass="24344">MSTISRHLPEPPPLADWSTSLYSTEVPDLLASNANLDRRSSARRSVVEPTQRALQCPSPGCSAHSRSSPSRSTWQPSPPIEYSTLASGTPETGLERPNRRASVQHPPEPPPPCPVAVDHEPSHVQRLVFSVPRRRVSSDHPASATPWPEARMIARRRPPRRSGSGTTNDPAPHVPRAKPPERCRRSMLRPDQPRDRRCSRSSLHRRSHGEQLRLPLSR</sequence>
<accession>A0AAX6FBE1</accession>
<dbReference type="GO" id="GO:0000428">
    <property type="term" value="C:DNA-directed RNA polymerase complex"/>
    <property type="evidence" value="ECO:0007669"/>
    <property type="project" value="UniProtKB-KW"/>
</dbReference>
<dbReference type="Proteomes" id="UP001140949">
    <property type="component" value="Unassembled WGS sequence"/>
</dbReference>
<keyword evidence="2" id="KW-0804">Transcription</keyword>
<feature type="region of interest" description="Disordered" evidence="1">
    <location>
        <begin position="130"/>
        <end position="218"/>
    </location>
</feature>
<keyword evidence="2" id="KW-0240">DNA-directed RNA polymerase</keyword>
<name>A0AAX6FBE1_IRIPA</name>
<reference evidence="2" key="2">
    <citation type="submission" date="2023-04" db="EMBL/GenBank/DDBJ databases">
        <authorList>
            <person name="Bruccoleri R.E."/>
            <person name="Oakeley E.J."/>
            <person name="Faust A.-M."/>
            <person name="Dessus-Babus S."/>
            <person name="Altorfer M."/>
            <person name="Burckhardt D."/>
            <person name="Oertli M."/>
            <person name="Naumann U."/>
            <person name="Petersen F."/>
            <person name="Wong J."/>
        </authorList>
    </citation>
    <scope>NUCLEOTIDE SEQUENCE</scope>
    <source>
        <strain evidence="2">GSM-AAB239-AS_SAM_17_03QT</strain>
        <tissue evidence="2">Leaf</tissue>
    </source>
</reference>
<organism evidence="2 3">
    <name type="scientific">Iris pallida</name>
    <name type="common">Sweet iris</name>
    <dbReference type="NCBI Taxonomy" id="29817"/>
    <lineage>
        <taxon>Eukaryota</taxon>
        <taxon>Viridiplantae</taxon>
        <taxon>Streptophyta</taxon>
        <taxon>Embryophyta</taxon>
        <taxon>Tracheophyta</taxon>
        <taxon>Spermatophyta</taxon>
        <taxon>Magnoliopsida</taxon>
        <taxon>Liliopsida</taxon>
        <taxon>Asparagales</taxon>
        <taxon>Iridaceae</taxon>
        <taxon>Iridoideae</taxon>
        <taxon>Irideae</taxon>
        <taxon>Iris</taxon>
    </lineage>
</organism>
<dbReference type="AlphaFoldDB" id="A0AAX6FBE1"/>